<dbReference type="OrthoDB" id="9450562at2759"/>
<dbReference type="SUPFAM" id="SSF50814">
    <property type="entry name" value="Lipocalins"/>
    <property type="match status" value="2"/>
</dbReference>
<feature type="domain" description="Lipocalin/cytosolic fatty-acid binding" evidence="5">
    <location>
        <begin position="48"/>
        <end position="180"/>
    </location>
</feature>
<gene>
    <name evidence="6" type="ORF">Celaphus_00010171</name>
</gene>
<dbReference type="GO" id="GO:0005549">
    <property type="term" value="F:odorant binding"/>
    <property type="evidence" value="ECO:0007669"/>
    <property type="project" value="TreeGrafter"/>
</dbReference>
<evidence type="ECO:0000313" key="7">
    <source>
        <dbReference type="Proteomes" id="UP000242450"/>
    </source>
</evidence>
<comment type="subcellular location">
    <subcellularLocation>
        <location evidence="1">Secreted</location>
    </subcellularLocation>
</comment>
<dbReference type="GO" id="GO:0036094">
    <property type="term" value="F:small molecule binding"/>
    <property type="evidence" value="ECO:0007669"/>
    <property type="project" value="InterPro"/>
</dbReference>
<keyword evidence="7" id="KW-1185">Reference proteome</keyword>
<dbReference type="PANTHER" id="PTHR11430">
    <property type="entry name" value="LIPOCALIN"/>
    <property type="match status" value="1"/>
</dbReference>
<dbReference type="Pfam" id="PF00061">
    <property type="entry name" value="Lipocalin"/>
    <property type="match status" value="1"/>
</dbReference>
<sequence length="216" mass="25193">TGEWRTTYTAADNKEKTVEGGPLRGYYRQIECIDDREYLHYILCQVRGDWRTIYLAADNKEKIVEGGPLRCLYRQIECINGWEYLSLTFYVKLDGTCQLFHEVAKRQEGDVYIIEFAGTNVLRLIHASDHMLVTYIENYDGEKITRITKGVAKGDSYTQEEFQKYQELNSERGIPNENIENGIETEKTKYAYEPHRTTNVSQSSRQLFSIRTENIS</sequence>
<feature type="non-terminal residue" evidence="6">
    <location>
        <position position="1"/>
    </location>
</feature>
<evidence type="ECO:0000256" key="1">
    <source>
        <dbReference type="ARBA" id="ARBA00004613"/>
    </source>
</evidence>
<dbReference type="PANTHER" id="PTHR11430:SF89">
    <property type="entry name" value="ALLERGEN BOS D 2"/>
    <property type="match status" value="1"/>
</dbReference>
<feature type="non-terminal residue" evidence="6">
    <location>
        <position position="216"/>
    </location>
</feature>
<dbReference type="InterPro" id="IPR002345">
    <property type="entry name" value="Lipocalin"/>
</dbReference>
<reference evidence="6 7" key="1">
    <citation type="journal article" date="2018" name="Mol. Genet. Genomics">
        <title>The red deer Cervus elaphus genome CerEla1.0: sequencing, annotating, genes, and chromosomes.</title>
        <authorList>
            <person name="Bana N.A."/>
            <person name="Nyiri A."/>
            <person name="Nagy J."/>
            <person name="Frank K."/>
            <person name="Nagy T."/>
            <person name="Steger V."/>
            <person name="Schiller M."/>
            <person name="Lakatos P."/>
            <person name="Sugar L."/>
            <person name="Horn P."/>
            <person name="Barta E."/>
            <person name="Orosz L."/>
        </authorList>
    </citation>
    <scope>NUCLEOTIDE SEQUENCE [LARGE SCALE GENOMIC DNA]</scope>
    <source>
        <strain evidence="6">Hungarian</strain>
    </source>
</reference>
<dbReference type="InterPro" id="IPR002448">
    <property type="entry name" value="OBP-like"/>
</dbReference>
<proteinExistence type="inferred from homology"/>
<keyword evidence="3" id="KW-0813">Transport</keyword>
<dbReference type="PRINTS" id="PR01173">
    <property type="entry name" value="ODORANTBNDNG"/>
</dbReference>
<accession>A0A212C0Q4</accession>
<dbReference type="EMBL" id="MKHE01000034">
    <property type="protein sequence ID" value="OWJ99580.1"/>
    <property type="molecule type" value="Genomic_DNA"/>
</dbReference>
<evidence type="ECO:0000259" key="5">
    <source>
        <dbReference type="Pfam" id="PF00061"/>
    </source>
</evidence>
<keyword evidence="4" id="KW-0964">Secreted</keyword>
<comment type="similarity">
    <text evidence="2">Belongs to the calycin superfamily. Lipocalin family.</text>
</comment>
<evidence type="ECO:0000256" key="3">
    <source>
        <dbReference type="ARBA" id="ARBA00022448"/>
    </source>
</evidence>
<dbReference type="InterPro" id="IPR012674">
    <property type="entry name" value="Calycin"/>
</dbReference>
<comment type="caution">
    <text evidence="6">The sequence shown here is derived from an EMBL/GenBank/DDBJ whole genome shotgun (WGS) entry which is preliminary data.</text>
</comment>
<evidence type="ECO:0000256" key="2">
    <source>
        <dbReference type="ARBA" id="ARBA00006889"/>
    </source>
</evidence>
<dbReference type="Gene3D" id="2.40.128.20">
    <property type="match status" value="2"/>
</dbReference>
<name>A0A212C0Q4_CEREH</name>
<dbReference type="Proteomes" id="UP000242450">
    <property type="component" value="Chromosome X"/>
</dbReference>
<dbReference type="InterPro" id="IPR000566">
    <property type="entry name" value="Lipocln_cytosolic_FA-bd_dom"/>
</dbReference>
<evidence type="ECO:0000313" key="6">
    <source>
        <dbReference type="EMBL" id="OWJ99580.1"/>
    </source>
</evidence>
<dbReference type="GO" id="GO:0005615">
    <property type="term" value="C:extracellular space"/>
    <property type="evidence" value="ECO:0007669"/>
    <property type="project" value="TreeGrafter"/>
</dbReference>
<organism evidence="6 7">
    <name type="scientific">Cervus elaphus hippelaphus</name>
    <name type="common">European red deer</name>
    <dbReference type="NCBI Taxonomy" id="46360"/>
    <lineage>
        <taxon>Eukaryota</taxon>
        <taxon>Metazoa</taxon>
        <taxon>Chordata</taxon>
        <taxon>Craniata</taxon>
        <taxon>Vertebrata</taxon>
        <taxon>Euteleostomi</taxon>
        <taxon>Mammalia</taxon>
        <taxon>Eutheria</taxon>
        <taxon>Laurasiatheria</taxon>
        <taxon>Artiodactyla</taxon>
        <taxon>Ruminantia</taxon>
        <taxon>Pecora</taxon>
        <taxon>Cervidae</taxon>
        <taxon>Cervinae</taxon>
        <taxon>Cervus</taxon>
    </lineage>
</organism>
<dbReference type="AlphaFoldDB" id="A0A212C0Q4"/>
<evidence type="ECO:0000256" key="4">
    <source>
        <dbReference type="ARBA" id="ARBA00022525"/>
    </source>
</evidence>
<protein>
    <recommendedName>
        <fullName evidence="5">Lipocalin/cytosolic fatty-acid binding domain-containing protein</fullName>
    </recommendedName>
</protein>